<accession>A0ACC1CNM6</accession>
<name>A0ACC1CNM6_9NEOP</name>
<sequence>MRTLMNKFFEFDFLEFEEYKNKFNVALLPKLTKDNYRVAMAKLFSPSNEINSNLVFIYFKMGVIVLPKKIADRTCVHKTLESIQEAIPKEILTSDLGGNEASITKLHNDWLQLCKKEENVKYFKEMANARTNEALRHSGKFNEEHLRTPGSFRKLNVD</sequence>
<comment type="caution">
    <text evidence="1">The sequence shown here is derived from an EMBL/GenBank/DDBJ whole genome shotgun (WGS) entry which is preliminary data.</text>
</comment>
<dbReference type="EMBL" id="CM034406">
    <property type="protein sequence ID" value="KAJ0173143.1"/>
    <property type="molecule type" value="Genomic_DNA"/>
</dbReference>
<organism evidence="1 2">
    <name type="scientific">Dendrolimus kikuchii</name>
    <dbReference type="NCBI Taxonomy" id="765133"/>
    <lineage>
        <taxon>Eukaryota</taxon>
        <taxon>Metazoa</taxon>
        <taxon>Ecdysozoa</taxon>
        <taxon>Arthropoda</taxon>
        <taxon>Hexapoda</taxon>
        <taxon>Insecta</taxon>
        <taxon>Pterygota</taxon>
        <taxon>Neoptera</taxon>
        <taxon>Endopterygota</taxon>
        <taxon>Lepidoptera</taxon>
        <taxon>Glossata</taxon>
        <taxon>Ditrysia</taxon>
        <taxon>Bombycoidea</taxon>
        <taxon>Lasiocampidae</taxon>
        <taxon>Dendrolimus</taxon>
    </lineage>
</organism>
<keyword evidence="2" id="KW-1185">Reference proteome</keyword>
<evidence type="ECO:0000313" key="1">
    <source>
        <dbReference type="EMBL" id="KAJ0173143.1"/>
    </source>
</evidence>
<evidence type="ECO:0000313" key="2">
    <source>
        <dbReference type="Proteomes" id="UP000824533"/>
    </source>
</evidence>
<proteinExistence type="predicted"/>
<dbReference type="Proteomes" id="UP000824533">
    <property type="component" value="Linkage Group LG20"/>
</dbReference>
<protein>
    <submittedName>
        <fullName evidence="1">Uncharacterized protein</fullName>
    </submittedName>
</protein>
<reference evidence="1 2" key="1">
    <citation type="journal article" date="2021" name="Front. Genet.">
        <title>Chromosome-Level Genome Assembly Reveals Significant Gene Expansion in the Toll and IMD Signaling Pathways of Dendrolimus kikuchii.</title>
        <authorList>
            <person name="Zhou J."/>
            <person name="Wu P."/>
            <person name="Xiong Z."/>
            <person name="Liu N."/>
            <person name="Zhao N."/>
            <person name="Ji M."/>
            <person name="Qiu Y."/>
            <person name="Yang B."/>
        </authorList>
    </citation>
    <scope>NUCLEOTIDE SEQUENCE [LARGE SCALE GENOMIC DNA]</scope>
    <source>
        <strain evidence="1">Ann1</strain>
    </source>
</reference>
<gene>
    <name evidence="1" type="ORF">K1T71_011319</name>
</gene>